<comment type="caution">
    <text evidence="1">The sequence shown here is derived from an EMBL/GenBank/DDBJ whole genome shotgun (WGS) entry which is preliminary data.</text>
</comment>
<dbReference type="Proteomes" id="UP000009887">
    <property type="component" value="Unassembled WGS sequence"/>
</dbReference>
<sequence>MLPSDAEPGTKVQQKFTGFPNHYDVRPIIRVDRRRGSANDHLRNGQRHMASHDVHNFPCLVGRV</sequence>
<protein>
    <submittedName>
        <fullName evidence="1">Uncharacterized protein</fullName>
    </submittedName>
</protein>
<reference evidence="1 2" key="1">
    <citation type="submission" date="2012-09" db="EMBL/GenBank/DDBJ databases">
        <title>The Genome Sequence of Sphingobium yanoikuyae ATCC 51230.</title>
        <authorList>
            <consortium name="The Broad Institute Genome Sequencing Platform"/>
            <person name="Earl A."/>
            <person name="Ward D."/>
            <person name="Feldgarden M."/>
            <person name="Gevers D."/>
            <person name="Huys G."/>
            <person name="Walker B."/>
            <person name="Young S.K."/>
            <person name="Zeng Q."/>
            <person name="Gargeya S."/>
            <person name="Fitzgerald M."/>
            <person name="Haas B."/>
            <person name="Abouelleil A."/>
            <person name="Alvarado L."/>
            <person name="Arachchi H.M."/>
            <person name="Berlin A.M."/>
            <person name="Chapman S.B."/>
            <person name="Goldberg J."/>
            <person name="Griggs A."/>
            <person name="Gujja S."/>
            <person name="Hansen M."/>
            <person name="Howarth C."/>
            <person name="Imamovic A."/>
            <person name="Larimer J."/>
            <person name="McCowen C."/>
            <person name="Montmayeur A."/>
            <person name="Murphy C."/>
            <person name="Neiman D."/>
            <person name="Pearson M."/>
            <person name="Priest M."/>
            <person name="Roberts A."/>
            <person name="Saif S."/>
            <person name="Shea T."/>
            <person name="Sisk P."/>
            <person name="Sykes S."/>
            <person name="Wortman J."/>
            <person name="Nusbaum C."/>
            <person name="Birren B."/>
        </authorList>
    </citation>
    <scope>NUCLEOTIDE SEQUENCE [LARGE SCALE GENOMIC DNA]</scope>
    <source>
        <strain evidence="1 2">ATCC 51230</strain>
    </source>
</reference>
<dbReference type="AlphaFoldDB" id="K9D2J3"/>
<proteinExistence type="predicted"/>
<dbReference type="HOGENOM" id="CLU_2865548_0_0_5"/>
<evidence type="ECO:0000313" key="1">
    <source>
        <dbReference type="EMBL" id="EKU73222.1"/>
    </source>
</evidence>
<accession>K9D2J3</accession>
<organism evidence="1 2">
    <name type="scientific">Sphingobium yanoikuyae ATCC 51230</name>
    <dbReference type="NCBI Taxonomy" id="883163"/>
    <lineage>
        <taxon>Bacteria</taxon>
        <taxon>Pseudomonadati</taxon>
        <taxon>Pseudomonadota</taxon>
        <taxon>Alphaproteobacteria</taxon>
        <taxon>Sphingomonadales</taxon>
        <taxon>Sphingomonadaceae</taxon>
        <taxon>Sphingobium</taxon>
    </lineage>
</organism>
<gene>
    <name evidence="1" type="ORF">HMPREF9718_04585</name>
</gene>
<dbReference type="EMBL" id="AGZU01000016">
    <property type="protein sequence ID" value="EKU73222.1"/>
    <property type="molecule type" value="Genomic_DNA"/>
</dbReference>
<name>K9D2J3_SPHYA</name>
<keyword evidence="2" id="KW-1185">Reference proteome</keyword>
<evidence type="ECO:0000313" key="2">
    <source>
        <dbReference type="Proteomes" id="UP000009887"/>
    </source>
</evidence>